<comment type="caution">
    <text evidence="2">The sequence shown here is derived from an EMBL/GenBank/DDBJ whole genome shotgun (WGS) entry which is preliminary data.</text>
</comment>
<dbReference type="Proteomes" id="UP000468591">
    <property type="component" value="Unassembled WGS sequence"/>
</dbReference>
<dbReference type="PANTHER" id="PTHR30222:SF17">
    <property type="entry name" value="SPERMIDINE_PUTRESCINE-BINDING PERIPLASMIC PROTEIN"/>
    <property type="match status" value="1"/>
</dbReference>
<dbReference type="Gene3D" id="3.40.190.10">
    <property type="entry name" value="Periplasmic binding protein-like II"/>
    <property type="match status" value="1"/>
</dbReference>
<keyword evidence="1" id="KW-0732">Signal</keyword>
<accession>A0A6P0CE28</accession>
<evidence type="ECO:0000313" key="3">
    <source>
        <dbReference type="Proteomes" id="UP000468591"/>
    </source>
</evidence>
<evidence type="ECO:0000313" key="2">
    <source>
        <dbReference type="EMBL" id="NEK23448.1"/>
    </source>
</evidence>
<gene>
    <name evidence="2" type="ORF">GV827_13655</name>
</gene>
<dbReference type="AlphaFoldDB" id="A0A6P0CE28"/>
<protein>
    <submittedName>
        <fullName evidence="2">ABC transporter</fullName>
    </submittedName>
</protein>
<proteinExistence type="predicted"/>
<reference evidence="2 3" key="1">
    <citation type="submission" date="2020-01" db="EMBL/GenBank/DDBJ databases">
        <title>Sulfitobacter sediminilitoris sp. nov., isolated from a tidal flat.</title>
        <authorList>
            <person name="Park S."/>
            <person name="Yoon J.-H."/>
        </authorList>
    </citation>
    <scope>NUCLEOTIDE SEQUENCE [LARGE SCALE GENOMIC DNA]</scope>
    <source>
        <strain evidence="2 3">JBTF-M27</strain>
    </source>
</reference>
<dbReference type="EMBL" id="JAABNT010000008">
    <property type="protein sequence ID" value="NEK23448.1"/>
    <property type="molecule type" value="Genomic_DNA"/>
</dbReference>
<sequence length="390" mass="42521">MAAPPVHKELAPLRLLGTSVTQVEAVKSAAEADLGIALDFVTLDGAAAQRRGALQPRSFDVYDQWFHDLDLVWPTGSLQPIEIARLHRWEDINELPKTGRLGPDARRAAGGDPSQLLYVQLDGGLGNTPTRHVSMVPTVHNADGFAVLGDDTATSWGALLDPERAGRVILQSDPAIGALDILMALQAKGQMRPANMADLSLEEVDVLVDHLAQYRASGQFHSIWTDESEAVSAMQQGEPMIGSLWWSGAIRLRAMGVPVRMVSPQEGCRGWFGGLALSVHLSGRECDAAYEYLNWWLDGGPGAILTRNGAYLANHSAVRTQLSPDEWNFWYGGQPARAPISDAQGNEVYAAGEAREGGSYHDRMGRVVVWDTVMTEHNYLMRRWAHALAS</sequence>
<name>A0A6P0CE28_9RHOB</name>
<keyword evidence="3" id="KW-1185">Reference proteome</keyword>
<evidence type="ECO:0000256" key="1">
    <source>
        <dbReference type="ARBA" id="ARBA00022729"/>
    </source>
</evidence>
<dbReference type="PANTHER" id="PTHR30222">
    <property type="entry name" value="SPERMIDINE/PUTRESCINE-BINDING PERIPLASMIC PROTEIN"/>
    <property type="match status" value="1"/>
</dbReference>
<organism evidence="2 3">
    <name type="scientific">Sulfitobacter sediminilitoris</name>
    <dbReference type="NCBI Taxonomy" id="2698830"/>
    <lineage>
        <taxon>Bacteria</taxon>
        <taxon>Pseudomonadati</taxon>
        <taxon>Pseudomonadota</taxon>
        <taxon>Alphaproteobacteria</taxon>
        <taxon>Rhodobacterales</taxon>
        <taxon>Roseobacteraceae</taxon>
        <taxon>Sulfitobacter</taxon>
    </lineage>
</organism>
<dbReference type="SUPFAM" id="SSF53850">
    <property type="entry name" value="Periplasmic binding protein-like II"/>
    <property type="match status" value="1"/>
</dbReference>